<protein>
    <submittedName>
        <fullName evidence="2">Glycosyltransferase family 2 protein</fullName>
    </submittedName>
</protein>
<keyword evidence="3" id="KW-1185">Reference proteome</keyword>
<proteinExistence type="predicted"/>
<dbReference type="Gene3D" id="3.90.550.10">
    <property type="entry name" value="Spore Coat Polysaccharide Biosynthesis Protein SpsA, Chain A"/>
    <property type="match status" value="1"/>
</dbReference>
<gene>
    <name evidence="2" type="ORF">QWZ12_03310</name>
</gene>
<dbReference type="RefSeq" id="WP_238224239.1">
    <property type="nucleotide sequence ID" value="NZ_BPQD01000007.1"/>
</dbReference>
<dbReference type="EMBL" id="JAUFPX010000002">
    <property type="protein sequence ID" value="MDN3589635.1"/>
    <property type="molecule type" value="Genomic_DNA"/>
</dbReference>
<accession>A0ABT8BED3</accession>
<dbReference type="Pfam" id="PF00535">
    <property type="entry name" value="Glycos_transf_2"/>
    <property type="match status" value="1"/>
</dbReference>
<dbReference type="SUPFAM" id="SSF53448">
    <property type="entry name" value="Nucleotide-diphospho-sugar transferases"/>
    <property type="match status" value="1"/>
</dbReference>
<dbReference type="InterPro" id="IPR029044">
    <property type="entry name" value="Nucleotide-diphossugar_trans"/>
</dbReference>
<name>A0ABT8BED3_9HYPH</name>
<reference evidence="3" key="1">
    <citation type="journal article" date="2019" name="Int. J. Syst. Evol. Microbiol.">
        <title>The Global Catalogue of Microorganisms (GCM) 10K type strain sequencing project: providing services to taxonomists for standard genome sequencing and annotation.</title>
        <authorList>
            <consortium name="The Broad Institute Genomics Platform"/>
            <consortium name="The Broad Institute Genome Sequencing Center for Infectious Disease"/>
            <person name="Wu L."/>
            <person name="Ma J."/>
        </authorList>
    </citation>
    <scope>NUCLEOTIDE SEQUENCE [LARGE SCALE GENOMIC DNA]</scope>
    <source>
        <strain evidence="3">CECT 7069</strain>
    </source>
</reference>
<evidence type="ECO:0000313" key="3">
    <source>
        <dbReference type="Proteomes" id="UP001224644"/>
    </source>
</evidence>
<dbReference type="Proteomes" id="UP001224644">
    <property type="component" value="Unassembled WGS sequence"/>
</dbReference>
<sequence>MGWTAGWRRSRKPAEQAPDVTVVLTSCGRHDLLERTLASFRTWNTDARVAEIVVVEDGTGDPSAICARHGARLIRLGRSRGQIAAIETGYAEVRTPYIFHLEDDWEFYRGGFIERSRDVLAVDPSTICVWLRAWDDTNGHPLHFASTAEDFGVLAFGYRGKWHGFTFNPGLRRLSDYTRLGSFSRILASPLKHEGQISQHYHALGYRAVILDRGGYVLHIGWDRRIPQGPMDPTLA</sequence>
<evidence type="ECO:0000259" key="1">
    <source>
        <dbReference type="Pfam" id="PF00535"/>
    </source>
</evidence>
<comment type="caution">
    <text evidence="2">The sequence shown here is derived from an EMBL/GenBank/DDBJ whole genome shotgun (WGS) entry which is preliminary data.</text>
</comment>
<dbReference type="InterPro" id="IPR001173">
    <property type="entry name" value="Glyco_trans_2-like"/>
</dbReference>
<evidence type="ECO:0000313" key="2">
    <source>
        <dbReference type="EMBL" id="MDN3589635.1"/>
    </source>
</evidence>
<organism evidence="2 3">
    <name type="scientific">Methylobacterium adhaesivum</name>
    <dbReference type="NCBI Taxonomy" id="333297"/>
    <lineage>
        <taxon>Bacteria</taxon>
        <taxon>Pseudomonadati</taxon>
        <taxon>Pseudomonadota</taxon>
        <taxon>Alphaproteobacteria</taxon>
        <taxon>Hyphomicrobiales</taxon>
        <taxon>Methylobacteriaceae</taxon>
        <taxon>Methylobacterium</taxon>
    </lineage>
</organism>
<feature type="domain" description="Glycosyltransferase 2-like" evidence="1">
    <location>
        <begin position="21"/>
        <end position="132"/>
    </location>
</feature>